<gene>
    <name evidence="2" type="ORF">Kpol_1036p77</name>
</gene>
<dbReference type="Pfam" id="PF08203">
    <property type="entry name" value="RNA_polI_A14"/>
    <property type="match status" value="1"/>
</dbReference>
<evidence type="ECO:0000256" key="1">
    <source>
        <dbReference type="SAM" id="MobiDB-lite"/>
    </source>
</evidence>
<dbReference type="FunCoup" id="A7TEM4">
    <property type="interactions" value="73"/>
</dbReference>
<dbReference type="eggNOG" id="ENOG502S8XT">
    <property type="taxonomic scope" value="Eukaryota"/>
</dbReference>
<dbReference type="OrthoDB" id="4093689at2759"/>
<evidence type="ECO:0000313" key="2">
    <source>
        <dbReference type="EMBL" id="EDO19331.1"/>
    </source>
</evidence>
<dbReference type="GeneID" id="5547672"/>
<keyword evidence="3" id="KW-1185">Reference proteome</keyword>
<dbReference type="EMBL" id="DS480380">
    <property type="protein sequence ID" value="EDO19331.1"/>
    <property type="molecule type" value="Genomic_DNA"/>
</dbReference>
<dbReference type="GO" id="GO:0006363">
    <property type="term" value="P:termination of RNA polymerase I transcription"/>
    <property type="evidence" value="ECO:0007669"/>
    <property type="project" value="EnsemblFungi"/>
</dbReference>
<proteinExistence type="predicted"/>
<reference evidence="2 3" key="1">
    <citation type="journal article" date="2007" name="Proc. Natl. Acad. Sci. U.S.A.">
        <title>Independent sorting-out of thousands of duplicated gene pairs in two yeast species descended from a whole-genome duplication.</title>
        <authorList>
            <person name="Scannell D.R."/>
            <person name="Frank A.C."/>
            <person name="Conant G.C."/>
            <person name="Byrne K.P."/>
            <person name="Woolfit M."/>
            <person name="Wolfe K.H."/>
        </authorList>
    </citation>
    <scope>NUCLEOTIDE SEQUENCE [LARGE SCALE GENOMIC DNA]</scope>
    <source>
        <strain evidence="3">ATCC 22028 / DSM 70294 / BCRC 21397 / CBS 2163 / NBRC 10782 / NRRL Y-8283 / UCD 57-17</strain>
    </source>
</reference>
<accession>A7TEM4</accession>
<feature type="region of interest" description="Disordered" evidence="1">
    <location>
        <begin position="92"/>
        <end position="152"/>
    </location>
</feature>
<name>A7TEM4_VANPO</name>
<dbReference type="InParanoid" id="A7TEM4"/>
<protein>
    <submittedName>
        <fullName evidence="2">Uncharacterized protein</fullName>
    </submittedName>
</protein>
<dbReference type="KEGG" id="vpo:Kpol_1036p77"/>
<dbReference type="GO" id="GO:0005736">
    <property type="term" value="C:RNA polymerase I complex"/>
    <property type="evidence" value="ECO:0007669"/>
    <property type="project" value="EnsemblFungi"/>
</dbReference>
<dbReference type="Gene3D" id="6.10.250.3390">
    <property type="match status" value="1"/>
</dbReference>
<dbReference type="STRING" id="436907.A7TEM4"/>
<feature type="compositionally biased region" description="Acidic residues" evidence="1">
    <location>
        <begin position="121"/>
        <end position="130"/>
    </location>
</feature>
<evidence type="ECO:0000313" key="3">
    <source>
        <dbReference type="Proteomes" id="UP000000267"/>
    </source>
</evidence>
<organism evidence="3">
    <name type="scientific">Vanderwaltozyma polyspora (strain ATCC 22028 / DSM 70294 / BCRC 21397 / CBS 2163 / NBRC 10782 / NRRL Y-8283 / UCD 57-17)</name>
    <name type="common">Kluyveromyces polysporus</name>
    <dbReference type="NCBI Taxonomy" id="436907"/>
    <lineage>
        <taxon>Eukaryota</taxon>
        <taxon>Fungi</taxon>
        <taxon>Dikarya</taxon>
        <taxon>Ascomycota</taxon>
        <taxon>Saccharomycotina</taxon>
        <taxon>Saccharomycetes</taxon>
        <taxon>Saccharomycetales</taxon>
        <taxon>Saccharomycetaceae</taxon>
        <taxon>Vanderwaltozyma</taxon>
    </lineage>
</organism>
<dbReference type="PhylomeDB" id="A7TEM4"/>
<dbReference type="RefSeq" id="XP_001647189.1">
    <property type="nucleotide sequence ID" value="XM_001647139.1"/>
</dbReference>
<dbReference type="GO" id="GO:0006362">
    <property type="term" value="P:transcription elongation by RNA polymerase I"/>
    <property type="evidence" value="ECO:0007669"/>
    <property type="project" value="EnsemblFungi"/>
</dbReference>
<dbReference type="Proteomes" id="UP000000267">
    <property type="component" value="Unassembled WGS sequence"/>
</dbReference>
<dbReference type="GO" id="GO:0003899">
    <property type="term" value="F:DNA-directed RNA polymerase activity"/>
    <property type="evidence" value="ECO:0007669"/>
    <property type="project" value="EnsemblFungi"/>
</dbReference>
<dbReference type="GO" id="GO:0006361">
    <property type="term" value="P:transcription initiation at RNA polymerase I promoter"/>
    <property type="evidence" value="ECO:0007669"/>
    <property type="project" value="EnsemblFungi"/>
</dbReference>
<feature type="compositionally biased region" description="Polar residues" evidence="1">
    <location>
        <begin position="131"/>
        <end position="142"/>
    </location>
</feature>
<dbReference type="InterPro" id="IPR013239">
    <property type="entry name" value="RNA_polI_Rpa14"/>
</dbReference>
<feature type="compositionally biased region" description="Low complexity" evidence="1">
    <location>
        <begin position="103"/>
        <end position="120"/>
    </location>
</feature>
<dbReference type="AlphaFoldDB" id="A7TEM4"/>
<dbReference type="OMA" id="TPIVIHE"/>
<dbReference type="HOGENOM" id="CLU_132185_0_0_1"/>
<sequence>MFKGGRRSGANFPSTLNTPIVIHEIAEPQYVSKDQVLKFLETFIDSKETLVSNVSTSIGVESSSMIQPALDNAMQSVDTNLTSSLSQLKRLQRDFKGLPPAMATSTSSSSESASSSSASTEEVENEENLDDQGNSVMKSATGGTKKKFSEDD</sequence>